<evidence type="ECO:0000256" key="5">
    <source>
        <dbReference type="ARBA" id="ARBA00022989"/>
    </source>
</evidence>
<evidence type="ECO:0000256" key="1">
    <source>
        <dbReference type="ARBA" id="ARBA00004651"/>
    </source>
</evidence>
<feature type="transmembrane region" description="Helical" evidence="7">
    <location>
        <begin position="57"/>
        <end position="81"/>
    </location>
</feature>
<dbReference type="PANTHER" id="PTHR33452:SF1">
    <property type="entry name" value="INNER MEMBRANE PROTEIN YPHA-RELATED"/>
    <property type="match status" value="1"/>
</dbReference>
<organism evidence="8 9">
    <name type="scientific">Halomonas aestuarii</name>
    <dbReference type="NCBI Taxonomy" id="1897729"/>
    <lineage>
        <taxon>Bacteria</taxon>
        <taxon>Pseudomonadati</taxon>
        <taxon>Pseudomonadota</taxon>
        <taxon>Gammaproteobacteria</taxon>
        <taxon>Oceanospirillales</taxon>
        <taxon>Halomonadaceae</taxon>
        <taxon>Halomonas</taxon>
    </lineage>
</organism>
<comment type="subcellular location">
    <subcellularLocation>
        <location evidence="1">Cell membrane</location>
        <topology evidence="1">Multi-pass membrane protein</topology>
    </subcellularLocation>
</comment>
<dbReference type="InterPro" id="IPR032808">
    <property type="entry name" value="DoxX"/>
</dbReference>
<evidence type="ECO:0000256" key="3">
    <source>
        <dbReference type="ARBA" id="ARBA00022475"/>
    </source>
</evidence>
<keyword evidence="5 7" id="KW-1133">Transmembrane helix</keyword>
<keyword evidence="6 7" id="KW-0472">Membrane</keyword>
<evidence type="ECO:0000256" key="4">
    <source>
        <dbReference type="ARBA" id="ARBA00022692"/>
    </source>
</evidence>
<accession>A0A1J0VKD6</accession>
<dbReference type="EMBL" id="CP018139">
    <property type="protein sequence ID" value="APE32488.1"/>
    <property type="molecule type" value="Genomic_DNA"/>
</dbReference>
<comment type="similarity">
    <text evidence="2">Belongs to the DoxX family.</text>
</comment>
<dbReference type="Proteomes" id="UP000181985">
    <property type="component" value="Chromosome"/>
</dbReference>
<dbReference type="PANTHER" id="PTHR33452">
    <property type="entry name" value="OXIDOREDUCTASE CATD-RELATED"/>
    <property type="match status" value="1"/>
</dbReference>
<dbReference type="GO" id="GO:0005886">
    <property type="term" value="C:plasma membrane"/>
    <property type="evidence" value="ECO:0007669"/>
    <property type="project" value="UniProtKB-SubCell"/>
</dbReference>
<dbReference type="Pfam" id="PF07681">
    <property type="entry name" value="DoxX"/>
    <property type="match status" value="1"/>
</dbReference>
<evidence type="ECO:0000313" key="9">
    <source>
        <dbReference type="Proteomes" id="UP000181985"/>
    </source>
</evidence>
<dbReference type="InterPro" id="IPR051907">
    <property type="entry name" value="DoxX-like_oxidoreductase"/>
</dbReference>
<protein>
    <submittedName>
        <fullName evidence="8">DoxD-like family protein</fullName>
    </submittedName>
</protein>
<evidence type="ECO:0000313" key="8">
    <source>
        <dbReference type="EMBL" id="APE32488.1"/>
    </source>
</evidence>
<evidence type="ECO:0000256" key="7">
    <source>
        <dbReference type="SAM" id="Phobius"/>
    </source>
</evidence>
<keyword evidence="4 7" id="KW-0812">Transmembrane</keyword>
<dbReference type="RefSeq" id="WP_071946684.1">
    <property type="nucleotide sequence ID" value="NZ_CP018139.1"/>
</dbReference>
<dbReference type="OrthoDB" id="346004at2"/>
<name>A0A1J0VKD6_9GAMM</name>
<keyword evidence="9" id="KW-1185">Reference proteome</keyword>
<sequence>MNTKLTQTLLHSRAGMAALLLRVPVGLILAAHGAQKLFGWFGGYGLEGTGQWLASIGLAPGALMALLAGGAEFFGGLALVLGLLTRPAALVSAFTMLVAIFAVHIGNGLFMSNNGYEYALTLFAATSALTLQGAGRFSLDTLLLARLAGGRTAQGAVTGNTPA</sequence>
<feature type="transmembrane region" description="Helical" evidence="7">
    <location>
        <begin position="88"/>
        <end position="106"/>
    </location>
</feature>
<proteinExistence type="inferred from homology"/>
<dbReference type="AlphaFoldDB" id="A0A1J0VKD6"/>
<evidence type="ECO:0000256" key="6">
    <source>
        <dbReference type="ARBA" id="ARBA00023136"/>
    </source>
</evidence>
<evidence type="ECO:0000256" key="2">
    <source>
        <dbReference type="ARBA" id="ARBA00006679"/>
    </source>
</evidence>
<keyword evidence="3" id="KW-1003">Cell membrane</keyword>
<gene>
    <name evidence="8" type="ORF">BOX17_05865</name>
</gene>
<reference evidence="9" key="1">
    <citation type="submission" date="2016-11" db="EMBL/GenBank/DDBJ databases">
        <title>Halolamina sediminis sp. nov., an extremely halophilic archaeon isolated from solar salt.</title>
        <authorList>
            <person name="Koh H.-W."/>
            <person name="Rani S."/>
            <person name="Park S.-J."/>
        </authorList>
    </citation>
    <scope>NUCLEOTIDE SEQUENCE [LARGE SCALE GENOMIC DNA]</scope>
    <source>
        <strain evidence="9">Hb3</strain>
    </source>
</reference>
<dbReference type="KEGG" id="hsi:BOX17_05865"/>